<keyword evidence="2" id="KW-1185">Reference proteome</keyword>
<accession>A0A6L4WYK4</accession>
<gene>
    <name evidence="1" type="ORF">DSM100688_2167</name>
</gene>
<name>A0A6L4WYK4_9BIFI</name>
<reference evidence="1 2" key="1">
    <citation type="submission" date="2019-10" db="EMBL/GenBank/DDBJ databases">
        <title>Characterization of the phylogenetic diversity of two novel species belonging to the genus Bifidobacterium: Bifidobacterium cebidarum sp. nov. and Bifidobacterium leontopitheci sp. nov.</title>
        <authorList>
            <person name="Lugli G.A."/>
            <person name="Duranti S."/>
            <person name="Milani C."/>
            <person name="Turroni F."/>
            <person name="Ventura M."/>
        </authorList>
    </citation>
    <scope>NUCLEOTIDE SEQUENCE [LARGE SCALE GENOMIC DNA]</scope>
    <source>
        <strain evidence="1 2">DSM 100688</strain>
    </source>
</reference>
<dbReference type="AlphaFoldDB" id="A0A6L4WYK4"/>
<dbReference type="Proteomes" id="UP000482084">
    <property type="component" value="Unassembled WGS sequence"/>
</dbReference>
<organism evidence="1 2">
    <name type="scientific">Bifidobacterium ramosum</name>
    <dbReference type="NCBI Taxonomy" id="1798158"/>
    <lineage>
        <taxon>Bacteria</taxon>
        <taxon>Bacillati</taxon>
        <taxon>Actinomycetota</taxon>
        <taxon>Actinomycetes</taxon>
        <taxon>Bifidobacteriales</taxon>
        <taxon>Bifidobacteriaceae</taxon>
        <taxon>Bifidobacterium</taxon>
    </lineage>
</organism>
<dbReference type="EMBL" id="WBSM01000016">
    <property type="protein sequence ID" value="KAB8286730.1"/>
    <property type="molecule type" value="Genomic_DNA"/>
</dbReference>
<comment type="caution">
    <text evidence="1">The sequence shown here is derived from an EMBL/GenBank/DDBJ whole genome shotgun (WGS) entry which is preliminary data.</text>
</comment>
<protein>
    <submittedName>
        <fullName evidence="1">Uncharacterized protein</fullName>
    </submittedName>
</protein>
<sequence>MYDGVPSRRKGVRAYGDRVHVCRKQGVCPLRKGVPAAACPRTCDTPGADSRFVPGLSYS</sequence>
<evidence type="ECO:0000313" key="1">
    <source>
        <dbReference type="EMBL" id="KAB8286730.1"/>
    </source>
</evidence>
<proteinExistence type="predicted"/>
<evidence type="ECO:0000313" key="2">
    <source>
        <dbReference type="Proteomes" id="UP000482084"/>
    </source>
</evidence>